<accession>A0A918IZ66</accession>
<dbReference type="InterPro" id="IPR010982">
    <property type="entry name" value="Lambda_DNA-bd_dom_sf"/>
</dbReference>
<evidence type="ECO:0000259" key="1">
    <source>
        <dbReference type="PROSITE" id="PS50943"/>
    </source>
</evidence>
<name>A0A918IZ66_9RHOB</name>
<dbReference type="CDD" id="cd00093">
    <property type="entry name" value="HTH_XRE"/>
    <property type="match status" value="1"/>
</dbReference>
<dbReference type="Pfam" id="PF01381">
    <property type="entry name" value="HTH_3"/>
    <property type="match status" value="1"/>
</dbReference>
<dbReference type="SUPFAM" id="SSF47413">
    <property type="entry name" value="lambda repressor-like DNA-binding domains"/>
    <property type="match status" value="1"/>
</dbReference>
<dbReference type="GO" id="GO:0003677">
    <property type="term" value="F:DNA binding"/>
    <property type="evidence" value="ECO:0007669"/>
    <property type="project" value="InterPro"/>
</dbReference>
<dbReference type="PROSITE" id="PS50943">
    <property type="entry name" value="HTH_CROC1"/>
    <property type="match status" value="1"/>
</dbReference>
<gene>
    <name evidence="2" type="ORF">GCM10011452_30490</name>
</gene>
<dbReference type="RefSeq" id="WP_189634727.1">
    <property type="nucleotide sequence ID" value="NZ_BMYQ01000011.1"/>
</dbReference>
<evidence type="ECO:0000313" key="3">
    <source>
        <dbReference type="Proteomes" id="UP000628984"/>
    </source>
</evidence>
<dbReference type="InterPro" id="IPR001387">
    <property type="entry name" value="Cro/C1-type_HTH"/>
</dbReference>
<dbReference type="AlphaFoldDB" id="A0A918IZ66"/>
<reference evidence="2" key="1">
    <citation type="journal article" date="2014" name="Int. J. Syst. Evol. Microbiol.">
        <title>Complete genome sequence of Corynebacterium casei LMG S-19264T (=DSM 44701T), isolated from a smear-ripened cheese.</title>
        <authorList>
            <consortium name="US DOE Joint Genome Institute (JGI-PGF)"/>
            <person name="Walter F."/>
            <person name="Albersmeier A."/>
            <person name="Kalinowski J."/>
            <person name="Ruckert C."/>
        </authorList>
    </citation>
    <scope>NUCLEOTIDE SEQUENCE</scope>
    <source>
        <strain evidence="2">KCTC 23714</strain>
    </source>
</reference>
<keyword evidence="3" id="KW-1185">Reference proteome</keyword>
<sequence>MVTSSFGERLAQQGRVQVIPRVSSGSPEEIVLKLGRASPDVIAATLAMVRRGTTMLKAKRAVEKALQEGDAVIDLPMVDDKKALADDLESAGMSVTFRSVLDRDLKENFATRLKELRIRLHMSQEEFARDYNLQKKTLQGWELGNKIPDHGNRLLISLIEKDPVTTKRLVNAG</sequence>
<evidence type="ECO:0000313" key="2">
    <source>
        <dbReference type="EMBL" id="GGW39986.1"/>
    </source>
</evidence>
<dbReference type="EMBL" id="BMYQ01000011">
    <property type="protein sequence ID" value="GGW39986.1"/>
    <property type="molecule type" value="Genomic_DNA"/>
</dbReference>
<protein>
    <recommendedName>
        <fullName evidence="1">HTH cro/C1-type domain-containing protein</fullName>
    </recommendedName>
</protein>
<dbReference type="Gene3D" id="1.10.260.40">
    <property type="entry name" value="lambda repressor-like DNA-binding domains"/>
    <property type="match status" value="1"/>
</dbReference>
<organism evidence="2 3">
    <name type="scientific">Gemmobacter lanyuensis</name>
    <dbReference type="NCBI Taxonomy" id="1054497"/>
    <lineage>
        <taxon>Bacteria</taxon>
        <taxon>Pseudomonadati</taxon>
        <taxon>Pseudomonadota</taxon>
        <taxon>Alphaproteobacteria</taxon>
        <taxon>Rhodobacterales</taxon>
        <taxon>Paracoccaceae</taxon>
        <taxon>Gemmobacter</taxon>
    </lineage>
</organism>
<dbReference type="Proteomes" id="UP000628984">
    <property type="component" value="Unassembled WGS sequence"/>
</dbReference>
<feature type="domain" description="HTH cro/C1-type" evidence="1">
    <location>
        <begin position="113"/>
        <end position="149"/>
    </location>
</feature>
<proteinExistence type="predicted"/>
<comment type="caution">
    <text evidence="2">The sequence shown here is derived from an EMBL/GenBank/DDBJ whole genome shotgun (WGS) entry which is preliminary data.</text>
</comment>
<reference evidence="2" key="2">
    <citation type="submission" date="2020-09" db="EMBL/GenBank/DDBJ databases">
        <authorList>
            <person name="Sun Q."/>
            <person name="Kim S."/>
        </authorList>
    </citation>
    <scope>NUCLEOTIDE SEQUENCE</scope>
    <source>
        <strain evidence="2">KCTC 23714</strain>
    </source>
</reference>